<accession>A0A7F8JZR5</accession>
<dbReference type="KEGG" id="dle:111172188"/>
<proteinExistence type="predicted"/>
<keyword evidence="2" id="KW-1185">Reference proteome</keyword>
<evidence type="ECO:0000313" key="2">
    <source>
        <dbReference type="Proteomes" id="UP000248483"/>
    </source>
</evidence>
<organism evidence="2 3">
    <name type="scientific">Delphinapterus leucas</name>
    <name type="common">Beluga whale</name>
    <dbReference type="NCBI Taxonomy" id="9749"/>
    <lineage>
        <taxon>Eukaryota</taxon>
        <taxon>Metazoa</taxon>
        <taxon>Chordata</taxon>
        <taxon>Craniata</taxon>
        <taxon>Vertebrata</taxon>
        <taxon>Euteleostomi</taxon>
        <taxon>Mammalia</taxon>
        <taxon>Eutheria</taxon>
        <taxon>Laurasiatheria</taxon>
        <taxon>Artiodactyla</taxon>
        <taxon>Whippomorpha</taxon>
        <taxon>Cetacea</taxon>
        <taxon>Odontoceti</taxon>
        <taxon>Monodontidae</taxon>
        <taxon>Delphinapterus</taxon>
    </lineage>
</organism>
<feature type="compositionally biased region" description="Pro residues" evidence="1">
    <location>
        <begin position="145"/>
        <end position="154"/>
    </location>
</feature>
<feature type="region of interest" description="Disordered" evidence="1">
    <location>
        <begin position="138"/>
        <end position="190"/>
    </location>
</feature>
<evidence type="ECO:0000313" key="3">
    <source>
        <dbReference type="RefSeq" id="XP_030615176.1"/>
    </source>
</evidence>
<feature type="region of interest" description="Disordered" evidence="1">
    <location>
        <begin position="77"/>
        <end position="98"/>
    </location>
</feature>
<reference evidence="3 4" key="1">
    <citation type="submission" date="2025-04" db="UniProtKB">
        <authorList>
            <consortium name="RefSeq"/>
        </authorList>
    </citation>
    <scope>IDENTIFICATION</scope>
    <source>
        <tissue evidence="3 4">Blood</tissue>
    </source>
</reference>
<dbReference type="RefSeq" id="XP_030615178.1">
    <property type="nucleotide sequence ID" value="XM_030759318.1"/>
</dbReference>
<dbReference type="RefSeq" id="XP_030615180.1">
    <property type="nucleotide sequence ID" value="XM_030759320.1"/>
</dbReference>
<dbReference type="RefSeq" id="XP_030615179.1">
    <property type="nucleotide sequence ID" value="XM_030759319.1"/>
</dbReference>
<evidence type="ECO:0000313" key="7">
    <source>
        <dbReference type="RefSeq" id="XP_030615180.1"/>
    </source>
</evidence>
<dbReference type="Proteomes" id="UP000248483">
    <property type="component" value="Unplaced"/>
</dbReference>
<dbReference type="RefSeq" id="XP_030615177.1">
    <property type="nucleotide sequence ID" value="XM_030759317.1"/>
</dbReference>
<dbReference type="RefSeq" id="XP_030615181.1">
    <property type="nucleotide sequence ID" value="XM_030759321.1"/>
</dbReference>
<dbReference type="AlphaFoldDB" id="A0A7F8JZR5"/>
<sequence length="349" mass="37330">MNRSRVETRIVLTPAQHFTVSEAPVWTLCVSRKLTIFPRGEYADGGLWALRAEPGRALGPPAHRAPRHCPSRLRAEELPSGKLGSQVPPVSSAGKGGGLSSPLPFVRAGERAGLLVHCFFPSSRRQGFPSLKGYRSACDSVASTEPPPPPPPPLQSSQRWEGGASRASRAASGSTPVTHASAPAAGPFRIPSQLGSADLSGVLMAPWGEGGSAAPTRWCSLLRSARGPPAAPSPLPRPMAPSRPVCFRAENFRSPRARARPREAPEAVLDVAPWQCPGPPPRPLRTRVALSLPLQSCAQRPARPPAGLSIRLRLLLRFTSRWRGRGSASWLPPADTLRRTVSRMSVYSC</sequence>
<protein>
    <submittedName>
        <fullName evidence="3 4">Wiskott-Aldrich syndrome protein homolog 1-like</fullName>
    </submittedName>
</protein>
<gene>
    <name evidence="3 4 5 6 7 8" type="primary">LOC111172188</name>
</gene>
<evidence type="ECO:0000256" key="1">
    <source>
        <dbReference type="SAM" id="MobiDB-lite"/>
    </source>
</evidence>
<dbReference type="RefSeq" id="XP_030615176.1">
    <property type="nucleotide sequence ID" value="XM_030759316.1"/>
</dbReference>
<evidence type="ECO:0000313" key="5">
    <source>
        <dbReference type="RefSeq" id="XP_030615178.1"/>
    </source>
</evidence>
<evidence type="ECO:0000313" key="6">
    <source>
        <dbReference type="RefSeq" id="XP_030615179.1"/>
    </source>
</evidence>
<dbReference type="GeneID" id="111172188"/>
<evidence type="ECO:0000313" key="8">
    <source>
        <dbReference type="RefSeq" id="XP_030615181.1"/>
    </source>
</evidence>
<name>A0A7F8JZR5_DELLE</name>
<evidence type="ECO:0000313" key="4">
    <source>
        <dbReference type="RefSeq" id="XP_030615177.1"/>
    </source>
</evidence>
<feature type="compositionally biased region" description="Low complexity" evidence="1">
    <location>
        <begin position="162"/>
        <end position="174"/>
    </location>
</feature>